<organism evidence="2 3">
    <name type="scientific">Allorhizobium borbori</name>
    <dbReference type="NCBI Taxonomy" id="485907"/>
    <lineage>
        <taxon>Bacteria</taxon>
        <taxon>Pseudomonadati</taxon>
        <taxon>Pseudomonadota</taxon>
        <taxon>Alphaproteobacteria</taxon>
        <taxon>Hyphomicrobiales</taxon>
        <taxon>Rhizobiaceae</taxon>
        <taxon>Rhizobium/Agrobacterium group</taxon>
        <taxon>Allorhizobium</taxon>
    </lineage>
</organism>
<accession>A0A7W6K3E3</accession>
<dbReference type="Proteomes" id="UP000584824">
    <property type="component" value="Unassembled WGS sequence"/>
</dbReference>
<keyword evidence="1" id="KW-0472">Membrane</keyword>
<dbReference type="InterPro" id="IPR021830">
    <property type="entry name" value="DUF3422"/>
</dbReference>
<evidence type="ECO:0000313" key="3">
    <source>
        <dbReference type="Proteomes" id="UP000584824"/>
    </source>
</evidence>
<keyword evidence="3" id="KW-1185">Reference proteome</keyword>
<evidence type="ECO:0000256" key="1">
    <source>
        <dbReference type="SAM" id="Phobius"/>
    </source>
</evidence>
<feature type="transmembrane region" description="Helical" evidence="1">
    <location>
        <begin position="392"/>
        <end position="411"/>
    </location>
</feature>
<evidence type="ECO:0000313" key="2">
    <source>
        <dbReference type="EMBL" id="MBB4103340.1"/>
    </source>
</evidence>
<keyword evidence="1" id="KW-1133">Transmembrane helix</keyword>
<keyword evidence="1" id="KW-0812">Transmembrane</keyword>
<sequence length="420" mass="46297">MNERAFPSFPEAMHRRQALGEIHARPYVLIQPERVILQFAFLREGDGDHALVSDLSRARGTAAPAEGASLHQMRWGAGTLRWERHTEFSTYLWEGPAAEEFGAPLHGHPFGSGFAPPGPLISAVRLEVRSDESALQAALKQFDLTSLCRSSVKDGQAEIATDFQQDGDGLTRMLLIDRGLTTAAVSALAQRLLDIETYRTLAMLGLPLAQSLSSEVRSIENSLADITQRMKAPARGDDDQLLGQISALAAELEASAALSLYRFGASRAYHEIVLERIRNLAETSMMGYETLGSFLERRLSPAMRTCKSVEERQENLSRKLSRATIQLRTWVDLELERQNGELLASMDRRAKMQLRLQQTVEGLSVAALSYYIVGLIGYLAKAGEHVDSTVDPVMVTGIAVPFVVLAVWTGVRAIRRGHSD</sequence>
<feature type="transmembrane region" description="Helical" evidence="1">
    <location>
        <begin position="359"/>
        <end position="380"/>
    </location>
</feature>
<dbReference type="AlphaFoldDB" id="A0A7W6K3E3"/>
<comment type="caution">
    <text evidence="2">The sequence shown here is derived from an EMBL/GenBank/DDBJ whole genome shotgun (WGS) entry which is preliminary data.</text>
</comment>
<name>A0A7W6K3E3_9HYPH</name>
<dbReference type="Pfam" id="PF11902">
    <property type="entry name" value="DUF3422"/>
    <property type="match status" value="1"/>
</dbReference>
<dbReference type="RefSeq" id="WP_183791754.1">
    <property type="nucleotide sequence ID" value="NZ_JACIDU010000006.1"/>
</dbReference>
<dbReference type="EMBL" id="JACIDU010000006">
    <property type="protein sequence ID" value="MBB4103340.1"/>
    <property type="molecule type" value="Genomic_DNA"/>
</dbReference>
<proteinExistence type="predicted"/>
<gene>
    <name evidence="2" type="ORF">GGQ66_001897</name>
</gene>
<reference evidence="2 3" key="1">
    <citation type="submission" date="2020-08" db="EMBL/GenBank/DDBJ databases">
        <title>Genomic Encyclopedia of Type Strains, Phase IV (KMG-IV): sequencing the most valuable type-strain genomes for metagenomic binning, comparative biology and taxonomic classification.</title>
        <authorList>
            <person name="Goeker M."/>
        </authorList>
    </citation>
    <scope>NUCLEOTIDE SEQUENCE [LARGE SCALE GENOMIC DNA]</scope>
    <source>
        <strain evidence="2 3">DSM 26385</strain>
    </source>
</reference>
<protein>
    <submittedName>
        <fullName evidence="2">Putative membrane-anchored protein</fullName>
    </submittedName>
</protein>